<dbReference type="PANTHER" id="PTHR43364:SF4">
    <property type="entry name" value="NAD(P)-LINKED OXIDOREDUCTASE SUPERFAMILY PROTEIN"/>
    <property type="match status" value="1"/>
</dbReference>
<gene>
    <name evidence="3" type="ORF">JCM19240_3587</name>
</gene>
<keyword evidence="4" id="KW-1185">Reference proteome</keyword>
<evidence type="ECO:0000256" key="1">
    <source>
        <dbReference type="ARBA" id="ARBA00023002"/>
    </source>
</evidence>
<dbReference type="InterPro" id="IPR023210">
    <property type="entry name" value="NADP_OxRdtase_dom"/>
</dbReference>
<sequence length="324" mass="35722">MIESRKLGDIEVSALGMGCWAIGGPFWEGDTPLGWGEVDDRESIRAIHEGLDNGINLIDTANIYGAGHSEYVIGKAIAGQRDKVILSSKFGFDANEETKQVLGAFHQPGEIRAMLENSLRRLKTDYLDIFYFHIGDHPLEHIGCVADTLDVLVKEGKIRSYGWSTDDVERAESLTSRNAYTSVQFENNVFNRNHAMMAACEKHRLAGLNRSPLAMGLLTGKYTDGSSLSSSDIRKISPEWMTYFKDGKPAPELLTKLEQLKAILTSNDRTLTQGALAWLWGASPNNVPIPGFRTVEQVRGHVGALEKGALTALQMSEIELLLSK</sequence>
<dbReference type="InterPro" id="IPR050523">
    <property type="entry name" value="AKR_Detox_Biosynth"/>
</dbReference>
<dbReference type="InterPro" id="IPR036812">
    <property type="entry name" value="NAD(P)_OxRdtase_dom_sf"/>
</dbReference>
<comment type="caution">
    <text evidence="3">The sequence shown here is derived from an EMBL/GenBank/DDBJ whole genome shotgun (WGS) entry which is preliminary data.</text>
</comment>
<dbReference type="GO" id="GO:0005829">
    <property type="term" value="C:cytosol"/>
    <property type="evidence" value="ECO:0007669"/>
    <property type="project" value="TreeGrafter"/>
</dbReference>
<accession>A0A090TWC1</accession>
<dbReference type="SUPFAM" id="SSF51430">
    <property type="entry name" value="NAD(P)-linked oxidoreductase"/>
    <property type="match status" value="1"/>
</dbReference>
<evidence type="ECO:0000313" key="4">
    <source>
        <dbReference type="Proteomes" id="UP000029224"/>
    </source>
</evidence>
<dbReference type="CDD" id="cd19086">
    <property type="entry name" value="AKR_AKR11C1"/>
    <property type="match status" value="1"/>
</dbReference>
<evidence type="ECO:0000259" key="2">
    <source>
        <dbReference type="Pfam" id="PF00248"/>
    </source>
</evidence>
<evidence type="ECO:0000313" key="3">
    <source>
        <dbReference type="EMBL" id="GAL35217.1"/>
    </source>
</evidence>
<feature type="domain" description="NADP-dependent oxidoreductase" evidence="2">
    <location>
        <begin position="15"/>
        <end position="319"/>
    </location>
</feature>
<dbReference type="EMBL" id="BBMT01000006">
    <property type="protein sequence ID" value="GAL35217.1"/>
    <property type="molecule type" value="Genomic_DNA"/>
</dbReference>
<dbReference type="Gene3D" id="3.20.20.100">
    <property type="entry name" value="NADP-dependent oxidoreductase domain"/>
    <property type="match status" value="1"/>
</dbReference>
<dbReference type="Pfam" id="PF00248">
    <property type="entry name" value="Aldo_ket_red"/>
    <property type="match status" value="1"/>
</dbReference>
<dbReference type="PANTHER" id="PTHR43364">
    <property type="entry name" value="NADH-SPECIFIC METHYLGLYOXAL REDUCTASE-RELATED"/>
    <property type="match status" value="1"/>
</dbReference>
<dbReference type="AlphaFoldDB" id="A0A090TWC1"/>
<organism evidence="3 4">
    <name type="scientific">Vibrio maritimus</name>
    <dbReference type="NCBI Taxonomy" id="990268"/>
    <lineage>
        <taxon>Bacteria</taxon>
        <taxon>Pseudomonadati</taxon>
        <taxon>Pseudomonadota</taxon>
        <taxon>Gammaproteobacteria</taxon>
        <taxon>Vibrionales</taxon>
        <taxon>Vibrionaceae</taxon>
        <taxon>Vibrio</taxon>
    </lineage>
</organism>
<proteinExistence type="predicted"/>
<name>A0A090TWC1_9VIBR</name>
<dbReference type="GO" id="GO:0016491">
    <property type="term" value="F:oxidoreductase activity"/>
    <property type="evidence" value="ECO:0007669"/>
    <property type="project" value="UniProtKB-KW"/>
</dbReference>
<dbReference type="Proteomes" id="UP000029224">
    <property type="component" value="Unassembled WGS sequence"/>
</dbReference>
<keyword evidence="1" id="KW-0560">Oxidoreductase</keyword>
<reference evidence="3 4" key="1">
    <citation type="submission" date="2014-09" db="EMBL/GenBank/DDBJ databases">
        <title>Vibrio maritimus JCM 19240. (C210) whole genome shotgun sequence.</title>
        <authorList>
            <person name="Sawabe T."/>
            <person name="Meirelles P."/>
            <person name="Nakanishi M."/>
            <person name="Sayaka M."/>
            <person name="Hattori M."/>
            <person name="Ohkuma M."/>
        </authorList>
    </citation>
    <scope>NUCLEOTIDE SEQUENCE [LARGE SCALE GENOMIC DNA]</scope>
    <source>
        <strain evidence="3 4">JCM 19240</strain>
    </source>
</reference>
<protein>
    <submittedName>
        <fullName evidence="3">Putative aldo/keto reductase</fullName>
    </submittedName>
</protein>
<reference evidence="3 4" key="2">
    <citation type="submission" date="2014-09" db="EMBL/GenBank/DDBJ databases">
        <authorList>
            <consortium name="NBRP consortium"/>
            <person name="Sawabe T."/>
            <person name="Meirelles P."/>
            <person name="Nakanishi M."/>
            <person name="Sayaka M."/>
            <person name="Hattori M."/>
            <person name="Ohkuma M."/>
        </authorList>
    </citation>
    <scope>NUCLEOTIDE SEQUENCE [LARGE SCALE GENOMIC DNA]</scope>
    <source>
        <strain evidence="3 4">JCM 19240</strain>
    </source>
</reference>
<dbReference type="OrthoDB" id="9772407at2"/>